<protein>
    <recommendedName>
        <fullName evidence="4">Lipoprotein</fullName>
    </recommendedName>
</protein>
<sequence>MKYYSYLILASVFLTISGCSSEPEENTTLSDYKERQLDKAKAVEDEMNKRVDTINKQLEPQNQEKDDDTQ</sequence>
<evidence type="ECO:0000313" key="3">
    <source>
        <dbReference type="Proteomes" id="UP000034071"/>
    </source>
</evidence>
<evidence type="ECO:0008006" key="4">
    <source>
        <dbReference type="Google" id="ProtNLM"/>
    </source>
</evidence>
<reference evidence="2 3" key="1">
    <citation type="submission" date="2015-02" db="EMBL/GenBank/DDBJ databases">
        <title>Complete genome sequence of Kangiella geojedonensis strain YCS-5T.</title>
        <authorList>
            <person name="Kim K.M."/>
        </authorList>
    </citation>
    <scope>NUCLEOTIDE SEQUENCE [LARGE SCALE GENOMIC DNA]</scope>
    <source>
        <strain evidence="2 3">YCS-5</strain>
    </source>
</reference>
<name>A0A0F6TRP9_9GAMM</name>
<keyword evidence="3" id="KW-1185">Reference proteome</keyword>
<dbReference type="PROSITE" id="PS51257">
    <property type="entry name" value="PROKAR_LIPOPROTEIN"/>
    <property type="match status" value="1"/>
</dbReference>
<dbReference type="OrthoDB" id="9891443at2"/>
<dbReference type="KEGG" id="kge:TQ33_1869"/>
<organism evidence="2 3">
    <name type="scientific">Kangiella geojedonensis</name>
    <dbReference type="NCBI Taxonomy" id="914150"/>
    <lineage>
        <taxon>Bacteria</taxon>
        <taxon>Pseudomonadati</taxon>
        <taxon>Pseudomonadota</taxon>
        <taxon>Gammaproteobacteria</taxon>
        <taxon>Kangiellales</taxon>
        <taxon>Kangiellaceae</taxon>
        <taxon>Kangiella</taxon>
    </lineage>
</organism>
<feature type="compositionally biased region" description="Basic and acidic residues" evidence="1">
    <location>
        <begin position="40"/>
        <end position="53"/>
    </location>
</feature>
<dbReference type="AlphaFoldDB" id="A0A0F6TRP9"/>
<feature type="region of interest" description="Disordered" evidence="1">
    <location>
        <begin position="40"/>
        <end position="70"/>
    </location>
</feature>
<proteinExistence type="predicted"/>
<accession>A0A0F6TRP9</accession>
<evidence type="ECO:0000256" key="1">
    <source>
        <dbReference type="SAM" id="MobiDB-lite"/>
    </source>
</evidence>
<dbReference type="RefSeq" id="WP_046561828.1">
    <property type="nucleotide sequence ID" value="NZ_CP010975.1"/>
</dbReference>
<dbReference type="Proteomes" id="UP000034071">
    <property type="component" value="Chromosome"/>
</dbReference>
<dbReference type="STRING" id="914150.TQ33_1869"/>
<evidence type="ECO:0000313" key="2">
    <source>
        <dbReference type="EMBL" id="AKE52805.1"/>
    </source>
</evidence>
<gene>
    <name evidence="2" type="ORF">TQ33_1869</name>
</gene>
<dbReference type="EMBL" id="CP010975">
    <property type="protein sequence ID" value="AKE52805.1"/>
    <property type="molecule type" value="Genomic_DNA"/>
</dbReference>
<dbReference type="HOGENOM" id="CLU_203154_0_0_6"/>